<evidence type="ECO:0000256" key="2">
    <source>
        <dbReference type="SAM" id="Phobius"/>
    </source>
</evidence>
<accession>A0A1X7CHV0</accession>
<dbReference type="STRING" id="1519643.SAMN06295933_0902"/>
<dbReference type="OrthoDB" id="6871530at2"/>
<feature type="transmembrane region" description="Helical" evidence="2">
    <location>
        <begin position="6"/>
        <end position="32"/>
    </location>
</feature>
<proteinExistence type="predicted"/>
<dbReference type="EMBL" id="FWZU01000001">
    <property type="protein sequence ID" value="SME96600.1"/>
    <property type="molecule type" value="Genomic_DNA"/>
</dbReference>
<keyword evidence="2" id="KW-0472">Membrane</keyword>
<keyword evidence="2" id="KW-0812">Transmembrane</keyword>
<sequence>MEFGEAMGIASAVVVSFGGGAAIIAACSSWLGKIWADRLMEKEKARYNKDLEVLKNDLVQQTEDFKNNLIQQTESVKMKYQKSEILFRLELEAASAFIALSIKVNPRNDFPGKDWGEVCSETIQDFPRIEDMLLNYMSTWGAILSGEAKNEFDEALSLIFNHKFGDDTSSRTADEAVREFFERLDKVESIMKDQIRTQVTV</sequence>
<protein>
    <submittedName>
        <fullName evidence="3">Uncharacterized protein</fullName>
    </submittedName>
</protein>
<keyword evidence="4" id="KW-1185">Reference proteome</keyword>
<organism evidence="3 4">
    <name type="scientific">Desulfovibrio gilichinskyi</name>
    <dbReference type="NCBI Taxonomy" id="1519643"/>
    <lineage>
        <taxon>Bacteria</taxon>
        <taxon>Pseudomonadati</taxon>
        <taxon>Thermodesulfobacteriota</taxon>
        <taxon>Desulfovibrionia</taxon>
        <taxon>Desulfovibrionales</taxon>
        <taxon>Desulfovibrionaceae</taxon>
        <taxon>Desulfovibrio</taxon>
    </lineage>
</organism>
<dbReference type="AlphaFoldDB" id="A0A1X7CHV0"/>
<reference evidence="4" key="1">
    <citation type="submission" date="2017-04" db="EMBL/GenBank/DDBJ databases">
        <authorList>
            <person name="Varghese N."/>
            <person name="Submissions S."/>
        </authorList>
    </citation>
    <scope>NUCLEOTIDE SEQUENCE [LARGE SCALE GENOMIC DNA]</scope>
    <source>
        <strain evidence="4">K3S</strain>
    </source>
</reference>
<evidence type="ECO:0000313" key="4">
    <source>
        <dbReference type="Proteomes" id="UP000192906"/>
    </source>
</evidence>
<evidence type="ECO:0000313" key="3">
    <source>
        <dbReference type="EMBL" id="SME96600.1"/>
    </source>
</evidence>
<keyword evidence="2" id="KW-1133">Transmembrane helix</keyword>
<dbReference type="RefSeq" id="WP_085098896.1">
    <property type="nucleotide sequence ID" value="NZ_FWZU01000001.1"/>
</dbReference>
<name>A0A1X7CHV0_9BACT</name>
<keyword evidence="1" id="KW-0175">Coiled coil</keyword>
<dbReference type="Proteomes" id="UP000192906">
    <property type="component" value="Unassembled WGS sequence"/>
</dbReference>
<gene>
    <name evidence="3" type="ORF">SAMN06295933_0902</name>
</gene>
<feature type="coiled-coil region" evidence="1">
    <location>
        <begin position="37"/>
        <end position="64"/>
    </location>
</feature>
<evidence type="ECO:0000256" key="1">
    <source>
        <dbReference type="SAM" id="Coils"/>
    </source>
</evidence>